<dbReference type="Pfam" id="PF13041">
    <property type="entry name" value="PPR_2"/>
    <property type="match status" value="1"/>
</dbReference>
<evidence type="ECO:0000256" key="1">
    <source>
        <dbReference type="ARBA" id="ARBA00007626"/>
    </source>
</evidence>
<dbReference type="PANTHER" id="PTHR47939:SF9">
    <property type="entry name" value="(WILD MALAYSIAN BANANA) HYPOTHETICAL PROTEIN"/>
    <property type="match status" value="1"/>
</dbReference>
<comment type="similarity">
    <text evidence="1">Belongs to the PPR family. P subfamily.</text>
</comment>
<evidence type="ECO:0000256" key="3">
    <source>
        <dbReference type="PROSITE-ProRule" id="PRU00708"/>
    </source>
</evidence>
<dbReference type="FunFam" id="1.25.40.10:FF:002935">
    <property type="entry name" value="Pentatricopeptide repeat-containing protein At1g61870, mitochondrial"/>
    <property type="match status" value="1"/>
</dbReference>
<sequence>MSVFGRLRSTSSSLARRHFSSILNPNTNTPLSSKEKSRVALSLLKSEKSPDRIIDICRAAALTPESQLDRIAYSVAISNLSRSNHFEGIRQFLEESKARPDLRTERFFSHAIVLYGQAKMIADGINTFKQIEELGVRPTVKSLNALLFACILAKDFKELKRIYIDFPKVYGIQPDLETYNHMIKAFAESKSTSSAYSILAEMKNAGVMPNATTFHNMLAGFYGEEKFEDVEKVLKLMEEYKVPRSRSTYNVRIQSLCKLKKSDDAKELLDMMLLRGKLPNCVTYKHLIHGFCKEGKLEEGKKLFKDMKRRGIGPDSDCYFTLVYYLCEGKDFEAALGICKESMEKGWFPNLSTMKLLVNGLASIDKVEEAKEIVRQVKEKFPKTADLWDEVEASLPQ</sequence>
<dbReference type="Proteomes" id="UP000197138">
    <property type="component" value="Unassembled WGS sequence"/>
</dbReference>
<dbReference type="Pfam" id="PF13812">
    <property type="entry name" value="PPR_3"/>
    <property type="match status" value="1"/>
</dbReference>
<evidence type="ECO:0008006" key="8">
    <source>
        <dbReference type="Google" id="ProtNLM"/>
    </source>
</evidence>
<dbReference type="InterPro" id="IPR011990">
    <property type="entry name" value="TPR-like_helical_dom_sf"/>
</dbReference>
<name>A0A218XEW8_PUNGR</name>
<dbReference type="STRING" id="22663.A0A218XEW8"/>
<proteinExistence type="inferred from homology"/>
<reference evidence="4" key="2">
    <citation type="submission" date="2017-06" db="EMBL/GenBank/DDBJ databases">
        <title>The pomegranate genome and the genomics of punicalagin biosynthesis.</title>
        <authorList>
            <person name="Xu C."/>
        </authorList>
    </citation>
    <scope>NUCLEOTIDE SEQUENCE [LARGE SCALE GENOMIC DNA]</scope>
    <source>
        <tissue evidence="4">Fresh leaf</tissue>
    </source>
</reference>
<protein>
    <recommendedName>
        <fullName evidence="8">Pentatricopeptide repeat-containing protein At1g61870, mitochondrial</fullName>
    </recommendedName>
</protein>
<accession>A0A218XEW8</accession>
<dbReference type="Gene3D" id="1.25.40.10">
    <property type="entry name" value="Tetratricopeptide repeat domain"/>
    <property type="match status" value="3"/>
</dbReference>
<dbReference type="Proteomes" id="UP000233551">
    <property type="component" value="Unassembled WGS sequence"/>
</dbReference>
<reference evidence="5 7" key="3">
    <citation type="submission" date="2017-11" db="EMBL/GenBank/DDBJ databases">
        <title>De-novo sequencing of pomegranate (Punica granatum L.) genome.</title>
        <authorList>
            <person name="Akparov Z."/>
            <person name="Amiraslanov A."/>
            <person name="Hajiyeva S."/>
            <person name="Abbasov M."/>
            <person name="Kaur K."/>
            <person name="Hamwieh A."/>
            <person name="Solovyev V."/>
            <person name="Salamov A."/>
            <person name="Braich B."/>
            <person name="Kosarev P."/>
            <person name="Mahmoud A."/>
            <person name="Hajiyev E."/>
            <person name="Babayeva S."/>
            <person name="Izzatullayeva V."/>
            <person name="Mammadov A."/>
            <person name="Mammadov A."/>
            <person name="Sharifova S."/>
            <person name="Ojaghi J."/>
            <person name="Eynullazada K."/>
            <person name="Bayramov B."/>
            <person name="Abdulazimova A."/>
            <person name="Shahmuradov I."/>
        </authorList>
    </citation>
    <scope>NUCLEOTIDE SEQUENCE [LARGE SCALE GENOMIC DNA]</scope>
    <source>
        <strain evidence="5">AG2017</strain>
        <strain evidence="7">cv. AG2017</strain>
        <tissue evidence="5">Leaf</tissue>
    </source>
</reference>
<dbReference type="PANTHER" id="PTHR47939">
    <property type="entry name" value="MEMBRANE-ASSOCIATED SALT-INDUCIBLE PROTEIN-LIKE"/>
    <property type="match status" value="1"/>
</dbReference>
<dbReference type="NCBIfam" id="TIGR00756">
    <property type="entry name" value="PPR"/>
    <property type="match status" value="3"/>
</dbReference>
<reference evidence="6" key="1">
    <citation type="journal article" date="2017" name="Plant J.">
        <title>The pomegranate (Punica granatum L.) genome and the genomics of punicalagin biosynthesis.</title>
        <authorList>
            <person name="Qin G."/>
            <person name="Xu C."/>
            <person name="Ming R."/>
            <person name="Tang H."/>
            <person name="Guyot R."/>
            <person name="Kramer E.M."/>
            <person name="Hu Y."/>
            <person name="Yi X."/>
            <person name="Qi Y."/>
            <person name="Xu X."/>
            <person name="Gao Z."/>
            <person name="Pan H."/>
            <person name="Jian J."/>
            <person name="Tian Y."/>
            <person name="Yue Z."/>
            <person name="Xu Y."/>
        </authorList>
    </citation>
    <scope>NUCLEOTIDE SEQUENCE [LARGE SCALE GENOMIC DNA]</scope>
    <source>
        <strain evidence="6">cv. Dabenzi</strain>
    </source>
</reference>
<feature type="repeat" description="PPR" evidence="3">
    <location>
        <begin position="245"/>
        <end position="279"/>
    </location>
</feature>
<evidence type="ECO:0000313" key="5">
    <source>
        <dbReference type="EMBL" id="PKI72316.1"/>
    </source>
</evidence>
<dbReference type="EMBL" id="PGOL01000329">
    <property type="protein sequence ID" value="PKI72316.1"/>
    <property type="molecule type" value="Genomic_DNA"/>
</dbReference>
<organism evidence="4 6">
    <name type="scientific">Punica granatum</name>
    <name type="common">Pomegranate</name>
    <dbReference type="NCBI Taxonomy" id="22663"/>
    <lineage>
        <taxon>Eukaryota</taxon>
        <taxon>Viridiplantae</taxon>
        <taxon>Streptophyta</taxon>
        <taxon>Embryophyta</taxon>
        <taxon>Tracheophyta</taxon>
        <taxon>Spermatophyta</taxon>
        <taxon>Magnoliopsida</taxon>
        <taxon>eudicotyledons</taxon>
        <taxon>Gunneridae</taxon>
        <taxon>Pentapetalae</taxon>
        <taxon>rosids</taxon>
        <taxon>malvids</taxon>
        <taxon>Myrtales</taxon>
        <taxon>Lythraceae</taxon>
        <taxon>Punica</taxon>
    </lineage>
</organism>
<evidence type="ECO:0000313" key="7">
    <source>
        <dbReference type="Proteomes" id="UP000233551"/>
    </source>
</evidence>
<dbReference type="PROSITE" id="PS51375">
    <property type="entry name" value="PPR"/>
    <property type="match status" value="3"/>
</dbReference>
<dbReference type="AlphaFoldDB" id="A0A218XEW8"/>
<feature type="repeat" description="PPR" evidence="3">
    <location>
        <begin position="175"/>
        <end position="209"/>
    </location>
</feature>
<keyword evidence="7" id="KW-1185">Reference proteome</keyword>
<comment type="caution">
    <text evidence="4">The sequence shown here is derived from an EMBL/GenBank/DDBJ whole genome shotgun (WGS) entry which is preliminary data.</text>
</comment>
<evidence type="ECO:0000313" key="6">
    <source>
        <dbReference type="Proteomes" id="UP000197138"/>
    </source>
</evidence>
<dbReference type="InterPro" id="IPR050667">
    <property type="entry name" value="PPR-containing_protein"/>
</dbReference>
<dbReference type="InterPro" id="IPR002885">
    <property type="entry name" value="PPR_rpt"/>
</dbReference>
<feature type="repeat" description="PPR" evidence="3">
    <location>
        <begin position="280"/>
        <end position="314"/>
    </location>
</feature>
<evidence type="ECO:0000256" key="2">
    <source>
        <dbReference type="ARBA" id="ARBA00022737"/>
    </source>
</evidence>
<evidence type="ECO:0000313" key="4">
    <source>
        <dbReference type="EMBL" id="OWM83464.1"/>
    </source>
</evidence>
<dbReference type="Pfam" id="PF01535">
    <property type="entry name" value="PPR"/>
    <property type="match status" value="1"/>
</dbReference>
<keyword evidence="2" id="KW-0677">Repeat</keyword>
<dbReference type="EMBL" id="MTKT01001932">
    <property type="protein sequence ID" value="OWM83464.1"/>
    <property type="molecule type" value="Genomic_DNA"/>
</dbReference>
<gene>
    <name evidence="4" type="ORF">CDL15_Pgr012945</name>
    <name evidence="5" type="ORF">CRG98_007296</name>
</gene>